<sequence>MKKKTFAFVGVVFTVLLVIVGVWLFKKPSKIKLPSDSEIELIQYNGLIVQGKPTKVSEYEQVWKKSIENAKPLSRFHNMKNKSNAPYYVFSIVEKNDKIVTFKFFKKGNTSYFETESGELYTGIEKIDELVDIEKSSKIYEFRAKIILSDEFYDDLLKYAKNVEFIKYCKKNKFSDREMYQSSCISLLNNDVKGADADKEATKTVLDINAEYENGKKDNLTASKSDFEKYINDEIKNFKKNSKYKKIDIAFKKAGYSFEEYLRNSKRVFMNYQLEYIKYQYQQEFLKGKLKVKGSYVENINEYSSAKQAELIEKGISKEKEKVVKKDCKEAYKNL</sequence>
<dbReference type="STRING" id="1122142.SAMN02910414_01715"/>
<proteinExistence type="predicted"/>
<protein>
    <submittedName>
        <fullName evidence="2">Uncharacterized protein</fullName>
    </submittedName>
</protein>
<feature type="transmembrane region" description="Helical" evidence="1">
    <location>
        <begin position="6"/>
        <end position="25"/>
    </location>
</feature>
<dbReference type="EMBL" id="FNPG01000020">
    <property type="protein sequence ID" value="SDY51031.1"/>
    <property type="molecule type" value="Genomic_DNA"/>
</dbReference>
<dbReference type="RefSeq" id="WP_074718067.1">
    <property type="nucleotide sequence ID" value="NZ_FNPG01000020.1"/>
</dbReference>
<keyword evidence="1" id="KW-0812">Transmembrane</keyword>
<accession>A0A1H3KFT8</accession>
<evidence type="ECO:0000313" key="2">
    <source>
        <dbReference type="EMBL" id="SDY51031.1"/>
    </source>
</evidence>
<evidence type="ECO:0000313" key="3">
    <source>
        <dbReference type="Proteomes" id="UP000183918"/>
    </source>
</evidence>
<keyword evidence="1" id="KW-1133">Transmembrane helix</keyword>
<dbReference type="AlphaFoldDB" id="A0A1H3KFT8"/>
<keyword evidence="3" id="KW-1185">Reference proteome</keyword>
<dbReference type="OrthoDB" id="9950922at2"/>
<organism evidence="2 3">
    <name type="scientific">Lachnobacterium bovis DSM 14045</name>
    <dbReference type="NCBI Taxonomy" id="1122142"/>
    <lineage>
        <taxon>Bacteria</taxon>
        <taxon>Bacillati</taxon>
        <taxon>Bacillota</taxon>
        <taxon>Clostridia</taxon>
        <taxon>Lachnospirales</taxon>
        <taxon>Lachnospiraceae</taxon>
        <taxon>Lachnobacterium</taxon>
    </lineage>
</organism>
<dbReference type="Proteomes" id="UP000183918">
    <property type="component" value="Unassembled WGS sequence"/>
</dbReference>
<name>A0A1H3KFT8_9FIRM</name>
<reference evidence="2 3" key="1">
    <citation type="submission" date="2016-10" db="EMBL/GenBank/DDBJ databases">
        <authorList>
            <person name="de Groot N.N."/>
        </authorList>
    </citation>
    <scope>NUCLEOTIDE SEQUENCE [LARGE SCALE GENOMIC DNA]</scope>
    <source>
        <strain evidence="2 3">DSM 14045</strain>
    </source>
</reference>
<gene>
    <name evidence="2" type="ORF">SAMN02910414_01715</name>
</gene>
<keyword evidence="1" id="KW-0472">Membrane</keyword>
<evidence type="ECO:0000256" key="1">
    <source>
        <dbReference type="SAM" id="Phobius"/>
    </source>
</evidence>